<gene>
    <name evidence="7" type="ORF">SAC06_03135</name>
</gene>
<protein>
    <submittedName>
        <fullName evidence="7">Cytosine permease</fullName>
    </submittedName>
</protein>
<evidence type="ECO:0000256" key="5">
    <source>
        <dbReference type="ARBA" id="ARBA00023136"/>
    </source>
</evidence>
<evidence type="ECO:0000256" key="1">
    <source>
        <dbReference type="ARBA" id="ARBA00004141"/>
    </source>
</evidence>
<evidence type="ECO:0000256" key="3">
    <source>
        <dbReference type="ARBA" id="ARBA00022692"/>
    </source>
</evidence>
<feature type="transmembrane region" description="Helical" evidence="6">
    <location>
        <begin position="141"/>
        <end position="161"/>
    </location>
</feature>
<feature type="transmembrane region" description="Helical" evidence="6">
    <location>
        <begin position="173"/>
        <end position="192"/>
    </location>
</feature>
<dbReference type="PANTHER" id="PTHR30569:SF0">
    <property type="entry name" value="CYTOSINE PERMEASE"/>
    <property type="match status" value="1"/>
</dbReference>
<keyword evidence="4 6" id="KW-1133">Transmembrane helix</keyword>
<dbReference type="InterPro" id="IPR030191">
    <property type="entry name" value="CodB"/>
</dbReference>
<feature type="transmembrane region" description="Helical" evidence="6">
    <location>
        <begin position="244"/>
        <end position="267"/>
    </location>
</feature>
<evidence type="ECO:0000256" key="6">
    <source>
        <dbReference type="SAM" id="Phobius"/>
    </source>
</evidence>
<organism evidence="7">
    <name type="scientific">Scrofimicrobium appendicitidis</name>
    <dbReference type="NCBI Taxonomy" id="3079930"/>
    <lineage>
        <taxon>Bacteria</taxon>
        <taxon>Bacillati</taxon>
        <taxon>Actinomycetota</taxon>
        <taxon>Actinomycetes</taxon>
        <taxon>Actinomycetales</taxon>
        <taxon>Actinomycetaceae</taxon>
        <taxon>Scrofimicrobium</taxon>
    </lineage>
</organism>
<proteinExistence type="inferred from homology"/>
<dbReference type="InterPro" id="IPR001248">
    <property type="entry name" value="Pur-cyt_permease"/>
</dbReference>
<dbReference type="RefSeq" id="WP_350258770.1">
    <property type="nucleotide sequence ID" value="NZ_CP138335.1"/>
</dbReference>
<reference evidence="7" key="1">
    <citation type="submission" date="2023-11" db="EMBL/GenBank/DDBJ databases">
        <title>Scrofimicrobium hongkongense sp. nov., isolated from a patient with peritonitis.</title>
        <authorList>
            <person name="Lao H.Y."/>
            <person name="Wong A.Y.P."/>
            <person name="Ng T.L."/>
            <person name="Wong R.Y.L."/>
            <person name="Yau M.C.Y."/>
            <person name="Lam J.Y.W."/>
            <person name="Siu G.K.H."/>
        </authorList>
    </citation>
    <scope>NUCLEOTIDE SEQUENCE</scope>
    <source>
        <strain evidence="7">R131</strain>
    </source>
</reference>
<sequence>MLESVPRTARRSTWGIAAIWVGFGFVVTGLVVGGQLAGQGGTAGMPMGQAFLTVAAGELFLFILTILLGIPAMATGFNLAMLARFSYGRVGMVVPMVVMALLTLGWFSSILGMIGDVWGVLLGSPTGVTVIDPAVLGRPGIAPISLEVVLSCLVFGALFTWTAYRGISAIEKIALPVAPFVLIVSLVVGIAMVKDFGGWDAVVAESNTRSGFGFGSGLTLVIGAWIAGAIMGPDIMRFAKNRKAVLIGAAACFIITNPLLNVVGYIGTIATGDANFVNWMYVQGVFIALIGVLVWTVSLWTTNNSELYSNSLYTGAGMNSVGWNVRRTSIVLVVGIIGTILGSLGFYQLFFADFITVLGAAFVPLAGPIIADYYLLRKSVYTDANLTRQRPVRWTGVVSFLLGAVCGIVFQYFLPLPGGFSAGVAALIVTLVVHVGLHYLLPGVRAEDR</sequence>
<dbReference type="EMBL" id="CP138335">
    <property type="protein sequence ID" value="XBW08570.1"/>
    <property type="molecule type" value="Genomic_DNA"/>
</dbReference>
<feature type="transmembrane region" description="Helical" evidence="6">
    <location>
        <begin position="354"/>
        <end position="376"/>
    </location>
</feature>
<feature type="transmembrane region" description="Helical" evidence="6">
    <location>
        <begin position="279"/>
        <end position="300"/>
    </location>
</feature>
<evidence type="ECO:0000313" key="7">
    <source>
        <dbReference type="EMBL" id="XBW08570.1"/>
    </source>
</evidence>
<keyword evidence="3 6" id="KW-0812">Transmembrane</keyword>
<feature type="transmembrane region" description="Helical" evidence="6">
    <location>
        <begin position="328"/>
        <end position="348"/>
    </location>
</feature>
<evidence type="ECO:0000256" key="4">
    <source>
        <dbReference type="ARBA" id="ARBA00022989"/>
    </source>
</evidence>
<feature type="transmembrane region" description="Helical" evidence="6">
    <location>
        <begin position="59"/>
        <end position="81"/>
    </location>
</feature>
<dbReference type="AlphaFoldDB" id="A0AAU7V994"/>
<dbReference type="Gene3D" id="1.10.4160.10">
    <property type="entry name" value="Hydantoin permease"/>
    <property type="match status" value="1"/>
</dbReference>
<comment type="subcellular location">
    <subcellularLocation>
        <location evidence="1">Membrane</location>
        <topology evidence="1">Multi-pass membrane protein</topology>
    </subcellularLocation>
</comment>
<evidence type="ECO:0000256" key="2">
    <source>
        <dbReference type="ARBA" id="ARBA00008974"/>
    </source>
</evidence>
<feature type="transmembrane region" description="Helical" evidence="6">
    <location>
        <begin position="12"/>
        <end position="37"/>
    </location>
</feature>
<dbReference type="KEGG" id="sapp:SAC06_03135"/>
<feature type="transmembrane region" description="Helical" evidence="6">
    <location>
        <begin position="420"/>
        <end position="441"/>
    </location>
</feature>
<dbReference type="GO" id="GO:0005886">
    <property type="term" value="C:plasma membrane"/>
    <property type="evidence" value="ECO:0007669"/>
    <property type="project" value="TreeGrafter"/>
</dbReference>
<keyword evidence="5 6" id="KW-0472">Membrane</keyword>
<dbReference type="GO" id="GO:0015209">
    <property type="term" value="F:cytosine transmembrane transporter activity"/>
    <property type="evidence" value="ECO:0007669"/>
    <property type="project" value="InterPro"/>
</dbReference>
<accession>A0AAU7V994</accession>
<dbReference type="Pfam" id="PF02133">
    <property type="entry name" value="Transp_cyt_pur"/>
    <property type="match status" value="1"/>
</dbReference>
<comment type="similarity">
    <text evidence="2">Belongs to the purine-cytosine permease (2.A.39) family.</text>
</comment>
<dbReference type="PANTHER" id="PTHR30569">
    <property type="entry name" value="CYTOSINE TRANSPORTER CODB"/>
    <property type="match status" value="1"/>
</dbReference>
<feature type="transmembrane region" description="Helical" evidence="6">
    <location>
        <begin position="397"/>
        <end position="414"/>
    </location>
</feature>
<feature type="transmembrane region" description="Helical" evidence="6">
    <location>
        <begin position="93"/>
        <end position="121"/>
    </location>
</feature>
<feature type="transmembrane region" description="Helical" evidence="6">
    <location>
        <begin position="212"/>
        <end position="232"/>
    </location>
</feature>
<name>A0AAU7V994_9ACTO</name>